<comment type="caution">
    <text evidence="9">The sequence shown here is derived from an EMBL/GenBank/DDBJ whole genome shotgun (WGS) entry which is preliminary data.</text>
</comment>
<dbReference type="InterPro" id="IPR008984">
    <property type="entry name" value="SMAD_FHA_dom_sf"/>
</dbReference>
<evidence type="ECO:0000256" key="2">
    <source>
        <dbReference type="ARBA" id="ARBA00022741"/>
    </source>
</evidence>
<evidence type="ECO:0000256" key="3">
    <source>
        <dbReference type="ARBA" id="ARBA00022840"/>
    </source>
</evidence>
<evidence type="ECO:0000259" key="7">
    <source>
        <dbReference type="PROSITE" id="PS50006"/>
    </source>
</evidence>
<dbReference type="PANTHER" id="PTHR22683:SF1">
    <property type="entry name" value="TYPE VII SECRETION SYSTEM PROTEIN ESSC"/>
    <property type="match status" value="1"/>
</dbReference>
<dbReference type="SUPFAM" id="SSF52540">
    <property type="entry name" value="P-loop containing nucleoside triphosphate hydrolases"/>
    <property type="match status" value="2"/>
</dbReference>
<keyword evidence="6" id="KW-1133">Transmembrane helix</keyword>
<keyword evidence="3 4" id="KW-0067">ATP-binding</keyword>
<feature type="binding site" evidence="4">
    <location>
        <begin position="712"/>
        <end position="719"/>
    </location>
    <ligand>
        <name>ATP</name>
        <dbReference type="ChEBI" id="CHEBI:30616"/>
    </ligand>
</feature>
<feature type="domain" description="FHA" evidence="7">
    <location>
        <begin position="127"/>
        <end position="175"/>
    </location>
</feature>
<evidence type="ECO:0000313" key="10">
    <source>
        <dbReference type="Proteomes" id="UP000239895"/>
    </source>
</evidence>
<keyword evidence="5" id="KW-0175">Coiled coil</keyword>
<dbReference type="SUPFAM" id="SSF49879">
    <property type="entry name" value="SMAD/FHA domain"/>
    <property type="match status" value="1"/>
</dbReference>
<feature type="domain" description="FtsK" evidence="8">
    <location>
        <begin position="1022"/>
        <end position="1213"/>
    </location>
</feature>
<dbReference type="InterPro" id="IPR027417">
    <property type="entry name" value="P-loop_NTPase"/>
</dbReference>
<keyword evidence="10" id="KW-1185">Reference proteome</keyword>
<organism evidence="9 10">
    <name type="scientific">Isoptericola halotolerans</name>
    <dbReference type="NCBI Taxonomy" id="300560"/>
    <lineage>
        <taxon>Bacteria</taxon>
        <taxon>Bacillati</taxon>
        <taxon>Actinomycetota</taxon>
        <taxon>Actinomycetes</taxon>
        <taxon>Micrococcales</taxon>
        <taxon>Promicromonosporaceae</taxon>
        <taxon>Isoptericola</taxon>
    </lineage>
</organism>
<evidence type="ECO:0000256" key="5">
    <source>
        <dbReference type="SAM" id="Coils"/>
    </source>
</evidence>
<protein>
    <submittedName>
        <fullName evidence="9">S-DNA-T family DNA segregation ATPase FtsK/SpoIIIE</fullName>
    </submittedName>
</protein>
<dbReference type="InterPro" id="IPR003593">
    <property type="entry name" value="AAA+_ATPase"/>
</dbReference>
<sequence length="1497" mass="161109">MRVKVTLRRPDTTHDDVVITADAGATIGEVASTVARVDPAGARVAASGAPGGTDGRPRTLEARLPGQDRPMRLPADAALGEAWIGSGAEVAVVDLDRPGFDYPGARDVRASLGFADGSSIDLPEGSWVLGRAADCDVVLSDPLVSKRHLRLDVSDVVDVVDLGSANGVLVDGDHVQRLRVEGSQRVVVGDTTMTIERRQPRTVTGVAPKAGPVPFTRSPRVEARYKGEEFESPEVPKEAEPRDFPWLAMLAPMLMGGAMYIATQRLLSLVFIALTPMMLIGNYLTRGRQERRRRERDIARFEERLEGLRDALAAEEETERSVRLREAPATPHVFAEAMRHGPMLWTRRPEHWSFLNVRFGIGTMPSRNTVKEASKGALLKEYQDRLDAVVDRYENVAGVPVVENLYDAGALGFAGPPARVAGSLNAALMQLTGLHSPSELVVTAVVSPVWTRSLQWLTWIPHTSSPQSPVEGHHLADSASGAARLVAELEELVTTRLKARRGAQRRGAIDDGEAALERGADVGEKTVEAGTKSPVPAVVVVISDDIDVERARLVQLAENGPDAGVFPLWISADAAAMPAACRTFVDLGEDGPRVGMVRLGRWVDDVELEEVDPTTALEYGRRLAPVFDAGAIVEDSSDLPRSVTLPGLLGHDLFEDPGAVVERWRQNLSMYDRTQALPRKRAGSLRAIVGSAGLDPQHLDLRTQGPHALVGGTTGAGKSEFLQAWVLAMAAEYSPDRVTFLFVDYKGGSAFADCVQLPHCVGLVTDLSQHLVLRALTSLRAELHHREHLFNRKKVKDLLELEKRGDPETPPALVIVIDEFAALVGDVPEFVDGVVDVAQRGRSLGIHLIMATQRPAGVIKDNLRANTNLRVALRMADESDSSDVVDIKDAAHIDPAIPGRGVVKTGPGRLQAFQSGYAGAWSTREPERAAIEVAGLHFGREERWDEPVDPSAGVDDDVDLGPNDQQRLVAQITAAFGAARLPLPRRPWLDSMADAYDLTRLHQRTDTELLIGVADIPEQQAQRPVYFEPDSDGHLGVYGTGGAGKSTALRTIAAAAGITPRGGPVHVYGLDFAAGALRMLSSLPHVGGIAKGDDVERVVAVLRMLRGELQRRGEEFAAVSASSITEYRQLTGRADVPRILLLVDGFPGFRDDFEVGAGRAEWFDVFRDILNDGRALGMHAVFTADRSGAVPTYVRSMVQRNLLLRMTDDGYLAFNAPRDVITTDSPNGRALLDGLEVQVAVIGGTTSVSAQAAATERLGRSMLEAGVRPAPQVRVLPTEYGADELPPRVDGQPVLGLDGITLGPVGFEPAGTMVVAGPPGSGRSNALVAIARSVLRANPDARLYLFAQGRSAIADKLPWKEVVTGVENVKALATNLLDAVRDDDVEPGIVVVIEGINEYLQSPADKPIQDLTKAVRGSDHLLVAEAETAGWGATWPLLGEVKNGRRGLLLQPENLDGDTILKTSLPRAAKGEFPVGRGAWIARGKHTRVQLPLVLDD</sequence>
<dbReference type="SMART" id="SM00240">
    <property type="entry name" value="FHA"/>
    <property type="match status" value="1"/>
</dbReference>
<gene>
    <name evidence="9" type="ORF">BCL65_101667</name>
</gene>
<keyword evidence="1" id="KW-0597">Phosphoprotein</keyword>
<dbReference type="SMART" id="SM00382">
    <property type="entry name" value="AAA"/>
    <property type="match status" value="3"/>
</dbReference>
<dbReference type="InterPro" id="IPR050206">
    <property type="entry name" value="FtsK/SpoIIIE/SftA"/>
</dbReference>
<evidence type="ECO:0000313" key="9">
    <source>
        <dbReference type="EMBL" id="PRZ10522.1"/>
    </source>
</evidence>
<dbReference type="CDD" id="cd00060">
    <property type="entry name" value="FHA"/>
    <property type="match status" value="1"/>
</dbReference>
<feature type="domain" description="FtsK" evidence="8">
    <location>
        <begin position="694"/>
        <end position="882"/>
    </location>
</feature>
<keyword evidence="6" id="KW-0472">Membrane</keyword>
<evidence type="ECO:0000259" key="8">
    <source>
        <dbReference type="PROSITE" id="PS50901"/>
    </source>
</evidence>
<dbReference type="Gene3D" id="3.40.50.300">
    <property type="entry name" value="P-loop containing nucleotide triphosphate hydrolases"/>
    <property type="match status" value="4"/>
</dbReference>
<evidence type="ECO:0000256" key="1">
    <source>
        <dbReference type="ARBA" id="ARBA00022553"/>
    </source>
</evidence>
<dbReference type="Pfam" id="PF16697">
    <property type="entry name" value="Yop-YscD_cpl"/>
    <property type="match status" value="1"/>
</dbReference>
<dbReference type="InterPro" id="IPR002543">
    <property type="entry name" value="FtsK_dom"/>
</dbReference>
<dbReference type="RefSeq" id="WP_106265063.1">
    <property type="nucleotide sequence ID" value="NZ_PVTX01000001.1"/>
</dbReference>
<name>A0ABX5EJ57_9MICO</name>
<reference evidence="9 10" key="1">
    <citation type="submission" date="2018-03" db="EMBL/GenBank/DDBJ databases">
        <title>Comparative analysis of microorganisms from saline springs in Andes Mountain Range, Colombia.</title>
        <authorList>
            <person name="Rubin E."/>
        </authorList>
    </citation>
    <scope>NUCLEOTIDE SEQUENCE [LARGE SCALE GENOMIC DNA]</scope>
    <source>
        <strain evidence="9 10">CG 23</strain>
    </source>
</reference>
<dbReference type="Proteomes" id="UP000239895">
    <property type="component" value="Unassembled WGS sequence"/>
</dbReference>
<dbReference type="InterPro" id="IPR032030">
    <property type="entry name" value="YscD_cytoplasmic_dom"/>
</dbReference>
<feature type="coiled-coil region" evidence="5">
    <location>
        <begin position="291"/>
        <end position="318"/>
    </location>
</feature>
<evidence type="ECO:0000256" key="6">
    <source>
        <dbReference type="SAM" id="Phobius"/>
    </source>
</evidence>
<dbReference type="Gene3D" id="2.60.200.20">
    <property type="match status" value="1"/>
</dbReference>
<dbReference type="PROSITE" id="PS50901">
    <property type="entry name" value="FTSK"/>
    <property type="match status" value="2"/>
</dbReference>
<dbReference type="InterPro" id="IPR000253">
    <property type="entry name" value="FHA_dom"/>
</dbReference>
<evidence type="ECO:0000256" key="4">
    <source>
        <dbReference type="PROSITE-ProRule" id="PRU00289"/>
    </source>
</evidence>
<feature type="transmembrane region" description="Helical" evidence="6">
    <location>
        <begin position="267"/>
        <end position="285"/>
    </location>
</feature>
<dbReference type="PROSITE" id="PS50006">
    <property type="entry name" value="FHA_DOMAIN"/>
    <property type="match status" value="1"/>
</dbReference>
<keyword evidence="6" id="KW-0812">Transmembrane</keyword>
<accession>A0ABX5EJ57</accession>
<keyword evidence="2 4" id="KW-0547">Nucleotide-binding</keyword>
<dbReference type="CDD" id="cd01127">
    <property type="entry name" value="TrwB_TraG_TraD_VirD4"/>
    <property type="match status" value="1"/>
</dbReference>
<proteinExistence type="predicted"/>
<dbReference type="EMBL" id="PVTX01000001">
    <property type="protein sequence ID" value="PRZ10522.1"/>
    <property type="molecule type" value="Genomic_DNA"/>
</dbReference>
<dbReference type="PANTHER" id="PTHR22683">
    <property type="entry name" value="SPORULATION PROTEIN RELATED"/>
    <property type="match status" value="1"/>
</dbReference>
<feature type="binding site" evidence="4">
    <location>
        <begin position="1039"/>
        <end position="1046"/>
    </location>
    <ligand>
        <name>ATP</name>
        <dbReference type="ChEBI" id="CHEBI:30616"/>
    </ligand>
</feature>
<dbReference type="Pfam" id="PF01580">
    <property type="entry name" value="FtsK_SpoIIIE"/>
    <property type="match status" value="2"/>
</dbReference>